<name>A0A7Z0D0T2_9MICO</name>
<dbReference type="InterPro" id="IPR000182">
    <property type="entry name" value="GNAT_dom"/>
</dbReference>
<keyword evidence="2 4" id="KW-0012">Acyltransferase</keyword>
<dbReference type="RefSeq" id="WP_237248869.1">
    <property type="nucleotide sequence ID" value="NZ_JACBZP010000001.1"/>
</dbReference>
<gene>
    <name evidence="4" type="ORF">BJY26_000104</name>
</gene>
<comment type="caution">
    <text evidence="4">The sequence shown here is derived from an EMBL/GenBank/DDBJ whole genome shotgun (WGS) entry which is preliminary data.</text>
</comment>
<dbReference type="CDD" id="cd04301">
    <property type="entry name" value="NAT_SF"/>
    <property type="match status" value="1"/>
</dbReference>
<evidence type="ECO:0000256" key="2">
    <source>
        <dbReference type="ARBA" id="ARBA00023315"/>
    </source>
</evidence>
<accession>A0A7Z0D0T2</accession>
<protein>
    <submittedName>
        <fullName evidence="4">Ribosomal-protein-alanine N-acetyltransferase</fullName>
        <ecNumber evidence="4">2.3.1.267</ecNumber>
    </submittedName>
</protein>
<organism evidence="4 5">
    <name type="scientific">Spelaeicoccus albus</name>
    <dbReference type="NCBI Taxonomy" id="1280376"/>
    <lineage>
        <taxon>Bacteria</taxon>
        <taxon>Bacillati</taxon>
        <taxon>Actinomycetota</taxon>
        <taxon>Actinomycetes</taxon>
        <taxon>Micrococcales</taxon>
        <taxon>Brevibacteriaceae</taxon>
        <taxon>Spelaeicoccus</taxon>
    </lineage>
</organism>
<dbReference type="SUPFAM" id="SSF55729">
    <property type="entry name" value="Acyl-CoA N-acyltransferases (Nat)"/>
    <property type="match status" value="1"/>
</dbReference>
<dbReference type="InterPro" id="IPR016181">
    <property type="entry name" value="Acyl_CoA_acyltransferase"/>
</dbReference>
<evidence type="ECO:0000313" key="4">
    <source>
        <dbReference type="EMBL" id="NYI65798.1"/>
    </source>
</evidence>
<reference evidence="4 5" key="1">
    <citation type="submission" date="2020-07" db="EMBL/GenBank/DDBJ databases">
        <title>Sequencing the genomes of 1000 actinobacteria strains.</title>
        <authorList>
            <person name="Klenk H.-P."/>
        </authorList>
    </citation>
    <scope>NUCLEOTIDE SEQUENCE [LARGE SCALE GENOMIC DNA]</scope>
    <source>
        <strain evidence="4 5">DSM 26341</strain>
    </source>
</reference>
<dbReference type="PROSITE" id="PS51186">
    <property type="entry name" value="GNAT"/>
    <property type="match status" value="1"/>
</dbReference>
<dbReference type="GO" id="GO:0008999">
    <property type="term" value="F:protein-N-terminal-alanine acetyltransferase activity"/>
    <property type="evidence" value="ECO:0007669"/>
    <property type="project" value="UniProtKB-EC"/>
</dbReference>
<feature type="domain" description="N-acetyltransferase" evidence="3">
    <location>
        <begin position="10"/>
        <end position="156"/>
    </location>
</feature>
<evidence type="ECO:0000313" key="5">
    <source>
        <dbReference type="Proteomes" id="UP000539111"/>
    </source>
</evidence>
<dbReference type="EC" id="2.3.1.267" evidence="4"/>
<evidence type="ECO:0000259" key="3">
    <source>
        <dbReference type="PROSITE" id="PS51186"/>
    </source>
</evidence>
<dbReference type="InterPro" id="IPR050832">
    <property type="entry name" value="Bact_Acetyltransf"/>
</dbReference>
<dbReference type="AlphaFoldDB" id="A0A7Z0D0T2"/>
<dbReference type="InterPro" id="IPR006464">
    <property type="entry name" value="AcTrfase_RimI/Ard1"/>
</dbReference>
<dbReference type="Pfam" id="PF00583">
    <property type="entry name" value="Acetyltransf_1"/>
    <property type="match status" value="1"/>
</dbReference>
<keyword evidence="5" id="KW-1185">Reference proteome</keyword>
<evidence type="ECO:0000256" key="1">
    <source>
        <dbReference type="ARBA" id="ARBA00022679"/>
    </source>
</evidence>
<dbReference type="Proteomes" id="UP000539111">
    <property type="component" value="Unassembled WGS sequence"/>
</dbReference>
<dbReference type="PANTHER" id="PTHR43877">
    <property type="entry name" value="AMINOALKYLPHOSPHONATE N-ACETYLTRANSFERASE-RELATED-RELATED"/>
    <property type="match status" value="1"/>
</dbReference>
<dbReference type="Gene3D" id="3.40.630.30">
    <property type="match status" value="1"/>
</dbReference>
<sequence length="165" mass="18052">MSCDDEPGRPVLTRMRWWHLDDVMRLDGELFGPTAWTPANFWAELAAPGRHYLVAETPEGRIVGFAGLATGGAEAEVQTIAVSKQAQGQGLGRRLLAALIDGAHKSGASSLMLEVRADNDRAADLYRRAGFEQIAVRRGYYASIGVDALIMRRRVKSRPTRSSAE</sequence>
<dbReference type="EMBL" id="JACBZP010000001">
    <property type="protein sequence ID" value="NYI65798.1"/>
    <property type="molecule type" value="Genomic_DNA"/>
</dbReference>
<keyword evidence="1 4" id="KW-0808">Transferase</keyword>
<dbReference type="NCBIfam" id="TIGR01575">
    <property type="entry name" value="rimI"/>
    <property type="match status" value="1"/>
</dbReference>
<proteinExistence type="predicted"/>